<dbReference type="HOGENOM" id="CLU_2566915_0_0_5"/>
<proteinExistence type="predicted"/>
<comment type="caution">
    <text evidence="1">The sequence shown here is derived from an EMBL/GenBank/DDBJ whole genome shotgun (WGS) entry which is preliminary data.</text>
</comment>
<dbReference type="InterPro" id="IPR011004">
    <property type="entry name" value="Trimer_LpxA-like_sf"/>
</dbReference>
<sequence>MIYHYKSMCCIYTKSRLHGCKLGRYVEINERVVLHNVTVGDFSYFERNSKAIYSDIGRFLFYRTSCMCECARASHGMTFNA</sequence>
<dbReference type="STRING" id="1094564.MCW_00256"/>
<organism evidence="1 2">
    <name type="scientific">Cardidatus Bartonella washoeensis 085-0475</name>
    <dbReference type="NCBI Taxonomy" id="1094564"/>
    <lineage>
        <taxon>Bacteria</taxon>
        <taxon>Pseudomonadati</taxon>
        <taxon>Pseudomonadota</taxon>
        <taxon>Alphaproteobacteria</taxon>
        <taxon>Hyphomicrobiales</taxon>
        <taxon>Bartonellaceae</taxon>
        <taxon>Bartonella</taxon>
    </lineage>
</organism>
<name>J1JPS7_9HYPH</name>
<protein>
    <submittedName>
        <fullName evidence="1">Uncharacterized protein</fullName>
    </submittedName>
</protein>
<dbReference type="EMBL" id="AILX01000005">
    <property type="protein sequence ID" value="EJF86360.1"/>
    <property type="molecule type" value="Genomic_DNA"/>
</dbReference>
<accession>J1JPS7</accession>
<evidence type="ECO:0000313" key="1">
    <source>
        <dbReference type="EMBL" id="EJF86360.1"/>
    </source>
</evidence>
<evidence type="ECO:0000313" key="2">
    <source>
        <dbReference type="Proteomes" id="UP000002646"/>
    </source>
</evidence>
<dbReference type="PATRIC" id="fig|1094564.3.peg.340"/>
<dbReference type="Gene3D" id="2.160.10.10">
    <property type="entry name" value="Hexapeptide repeat proteins"/>
    <property type="match status" value="1"/>
</dbReference>
<dbReference type="Proteomes" id="UP000002646">
    <property type="component" value="Unassembled WGS sequence"/>
</dbReference>
<dbReference type="SUPFAM" id="SSF51161">
    <property type="entry name" value="Trimeric LpxA-like enzymes"/>
    <property type="match status" value="1"/>
</dbReference>
<reference evidence="1 2" key="1">
    <citation type="submission" date="2012-03" db="EMBL/GenBank/DDBJ databases">
        <title>The Genome Sequence of Bartonella washoensis 085-0475.</title>
        <authorList>
            <consortium name="The Broad Institute Genome Sequencing Platform"/>
            <consortium name="The Broad Institute Genome Sequencing Center for Infectious Disease"/>
            <person name="Feldgarden M."/>
            <person name="Kirby J."/>
            <person name="Kosoy M."/>
            <person name="Birtles R."/>
            <person name="Probert W.S."/>
            <person name="Chiaraviglio L."/>
            <person name="Young S.K."/>
            <person name="Zeng Q."/>
            <person name="Gargeya S."/>
            <person name="Fitzgerald M."/>
            <person name="Haas B."/>
            <person name="Abouelleil A."/>
            <person name="Alvarado L."/>
            <person name="Arachchi H.M."/>
            <person name="Berlin A."/>
            <person name="Chapman S.B."/>
            <person name="Gearin G."/>
            <person name="Goldberg J."/>
            <person name="Griggs A."/>
            <person name="Gujja S."/>
            <person name="Hansen M."/>
            <person name="Heiman D."/>
            <person name="Howarth C."/>
            <person name="Larimer J."/>
            <person name="Lui A."/>
            <person name="MacDonald P.J.P."/>
            <person name="McCowen C."/>
            <person name="Montmayeur A."/>
            <person name="Murphy C."/>
            <person name="Neiman D."/>
            <person name="Pearson M."/>
            <person name="Priest M."/>
            <person name="Roberts A."/>
            <person name="Saif S."/>
            <person name="Shea T."/>
            <person name="Sisk P."/>
            <person name="Stolte C."/>
            <person name="Sykes S."/>
            <person name="Wortman J."/>
            <person name="Nusbaum C."/>
            <person name="Birren B."/>
        </authorList>
    </citation>
    <scope>NUCLEOTIDE SEQUENCE [LARGE SCALE GENOMIC DNA]</scope>
    <source>
        <strain evidence="1 2">085-0475</strain>
    </source>
</reference>
<gene>
    <name evidence="1" type="ORF">MCW_00256</name>
</gene>
<dbReference type="AlphaFoldDB" id="J1JPS7"/>